<dbReference type="GeneID" id="55803096"/>
<evidence type="ECO:0000313" key="2">
    <source>
        <dbReference type="Proteomes" id="UP000422648"/>
    </source>
</evidence>
<dbReference type="EMBL" id="AP019524">
    <property type="protein sequence ID" value="BBI90683.1"/>
    <property type="molecule type" value="Genomic_DNA"/>
</dbReference>
<reference evidence="1 2" key="1">
    <citation type="journal article" date="2019" name="Arch. Virol.">
        <title>A novel jumbo Tenacibaculum maritimum lytic phage with head-fiber-like appendages.</title>
        <authorList>
            <person name="Kawato Y."/>
            <person name="Istiqomah I."/>
            <person name="Gaafar A.Y."/>
            <person name="Hanaoka M."/>
            <person name="Ishimaru K."/>
            <person name="Yasuike M."/>
            <person name="Nishiki I."/>
            <person name="Nakamura Y."/>
            <person name="Fujiwara A."/>
            <person name="Nakai T."/>
        </authorList>
    </citation>
    <scope>NUCLEOTIDE SEQUENCE [LARGE SCALE GENOMIC DNA]</scope>
    <source>
        <strain evidence="1 2">PTm1</strain>
    </source>
</reference>
<keyword evidence="2" id="KW-1185">Reference proteome</keyword>
<proteinExistence type="predicted"/>
<dbReference type="KEGG" id="vg:55803096"/>
<sequence>MPISNNQKAEKAYKKTVFGVSMTADDKSYYTEPQSPNSVRSKYIWLDDGLVPNTAPASPVIDKIYDKNGVDVVTSGLQGVIQYKEVVMTQVVGSPNAFSIPDNFAIPFNEFDGKYAPVFVNNTTSVVIPFGLNSMEFDASAGVLYFVDGKPTNITSVKIKYWKYVGRTLNSVATNLGVLSVTEFPLHASAPNCSVTGNVLTLTHNLKTTTTYWKILKGKQVIFPSTVEETDLNTFKITFDPMVTAGDNVKIQISKLA</sequence>
<protein>
    <submittedName>
        <fullName evidence="1">Uncharacterized protein</fullName>
    </submittedName>
</protein>
<dbReference type="RefSeq" id="YP_009873975.1">
    <property type="nucleotide sequence ID" value="NC_049340.1"/>
</dbReference>
<organism evidence="1 2">
    <name type="scientific">Tenacibaculum phage PTm1</name>
    <dbReference type="NCBI Taxonomy" id="2547425"/>
    <lineage>
        <taxon>Viruses</taxon>
        <taxon>Duplodnaviria</taxon>
        <taxon>Heunggongvirae</taxon>
        <taxon>Uroviricota</taxon>
        <taxon>Caudoviricetes</taxon>
        <taxon>Shirahamavirus</taxon>
        <taxon>Shirahamavirus PTm1</taxon>
    </lineage>
</organism>
<dbReference type="Proteomes" id="UP000422648">
    <property type="component" value="Segment"/>
</dbReference>
<name>A0A5S9C178_9CAUD</name>
<accession>A0A5S9C178</accession>
<evidence type="ECO:0000313" key="1">
    <source>
        <dbReference type="EMBL" id="BBI90683.1"/>
    </source>
</evidence>